<proteinExistence type="predicted"/>
<protein>
    <submittedName>
        <fullName evidence="2">Putative secreted peptide</fullName>
    </submittedName>
</protein>
<evidence type="ECO:0000256" key="1">
    <source>
        <dbReference type="SAM" id="SignalP"/>
    </source>
</evidence>
<keyword evidence="1" id="KW-0732">Signal</keyword>
<reference evidence="2" key="1">
    <citation type="submission" date="2018-01" db="EMBL/GenBank/DDBJ databases">
        <title>An insight into the sialome of Amazonian anophelines.</title>
        <authorList>
            <person name="Ribeiro J.M."/>
            <person name="Scarpassa V."/>
            <person name="Calvo E."/>
        </authorList>
    </citation>
    <scope>NUCLEOTIDE SEQUENCE</scope>
    <source>
        <tissue evidence="2">Salivary glands</tissue>
    </source>
</reference>
<sequence length="87" mass="10004">MAAILTLLLLFPNGSNGRTRLATVQSRRRKYCNFVWVFQSHCFYVKNRSTESSKVVMLSYNAYSFGPSVMKVFFLHPLAILFSTLCK</sequence>
<evidence type="ECO:0000313" key="2">
    <source>
        <dbReference type="EMBL" id="MBW30433.1"/>
    </source>
</evidence>
<dbReference type="EMBL" id="GGFM01009682">
    <property type="protein sequence ID" value="MBW30433.1"/>
    <property type="molecule type" value="Transcribed_RNA"/>
</dbReference>
<name>A0A2M3ZPK5_9DIPT</name>
<organism evidence="2">
    <name type="scientific">Anopheles braziliensis</name>
    <dbReference type="NCBI Taxonomy" id="58242"/>
    <lineage>
        <taxon>Eukaryota</taxon>
        <taxon>Metazoa</taxon>
        <taxon>Ecdysozoa</taxon>
        <taxon>Arthropoda</taxon>
        <taxon>Hexapoda</taxon>
        <taxon>Insecta</taxon>
        <taxon>Pterygota</taxon>
        <taxon>Neoptera</taxon>
        <taxon>Endopterygota</taxon>
        <taxon>Diptera</taxon>
        <taxon>Nematocera</taxon>
        <taxon>Culicoidea</taxon>
        <taxon>Culicidae</taxon>
        <taxon>Anophelinae</taxon>
        <taxon>Anopheles</taxon>
    </lineage>
</organism>
<accession>A0A2M3ZPK5</accession>
<feature type="signal peptide" evidence="1">
    <location>
        <begin position="1"/>
        <end position="17"/>
    </location>
</feature>
<feature type="chain" id="PRO_5014772740" evidence="1">
    <location>
        <begin position="18"/>
        <end position="87"/>
    </location>
</feature>
<dbReference type="AlphaFoldDB" id="A0A2M3ZPK5"/>